<sequence length="128" mass="14811">MRNVLLLILIVGTIIMTGCSYEYAKEDGYRMAVINEGFPIPKNAYELKPEDCTNVIAKSAKYKLKDIGDEEGTPPQDYLDEIERWGWTELEDKRVGHVHYFEKEGKVMSLIIQQNVFDVFEMSDELEL</sequence>
<dbReference type="EMBL" id="JAUBDI010000036">
    <property type="protein sequence ID" value="MDW0115259.1"/>
    <property type="molecule type" value="Genomic_DNA"/>
</dbReference>
<evidence type="ECO:0000313" key="1">
    <source>
        <dbReference type="EMBL" id="MDW0115259.1"/>
    </source>
</evidence>
<comment type="caution">
    <text evidence="1">The sequence shown here is derived from an EMBL/GenBank/DDBJ whole genome shotgun (WGS) entry which is preliminary data.</text>
</comment>
<evidence type="ECO:0008006" key="3">
    <source>
        <dbReference type="Google" id="ProtNLM"/>
    </source>
</evidence>
<name>A0ABU4GE52_9BACL</name>
<accession>A0ABU4GE52</accession>
<evidence type="ECO:0000313" key="2">
    <source>
        <dbReference type="Proteomes" id="UP001282284"/>
    </source>
</evidence>
<reference evidence="1 2" key="1">
    <citation type="submission" date="2023-06" db="EMBL/GenBank/DDBJ databases">
        <title>Sporosarcina sp. nov., isolated from Korean traditional fermented seafood 'Jeotgal'.</title>
        <authorList>
            <person name="Yang A.I."/>
            <person name="Shin N.-R."/>
        </authorList>
    </citation>
    <scope>NUCLEOTIDE SEQUENCE [LARGE SCALE GENOMIC DNA]</scope>
    <source>
        <strain evidence="1 2">KCTC13119</strain>
    </source>
</reference>
<keyword evidence="2" id="KW-1185">Reference proteome</keyword>
<protein>
    <recommendedName>
        <fullName evidence="3">Lipoprotein</fullName>
    </recommendedName>
</protein>
<dbReference type="Proteomes" id="UP001282284">
    <property type="component" value="Unassembled WGS sequence"/>
</dbReference>
<gene>
    <name evidence="1" type="ORF">QT711_19085</name>
</gene>
<proteinExistence type="predicted"/>
<dbReference type="PROSITE" id="PS51257">
    <property type="entry name" value="PROKAR_LIPOPROTEIN"/>
    <property type="match status" value="1"/>
</dbReference>
<organism evidence="1 2">
    <name type="scientific">Sporosarcina saromensis</name>
    <dbReference type="NCBI Taxonomy" id="359365"/>
    <lineage>
        <taxon>Bacteria</taxon>
        <taxon>Bacillati</taxon>
        <taxon>Bacillota</taxon>
        <taxon>Bacilli</taxon>
        <taxon>Bacillales</taxon>
        <taxon>Caryophanaceae</taxon>
        <taxon>Sporosarcina</taxon>
    </lineage>
</organism>
<dbReference type="RefSeq" id="WP_317946858.1">
    <property type="nucleotide sequence ID" value="NZ_JAUBDI010000036.1"/>
</dbReference>